<dbReference type="SUPFAM" id="SSF53623">
    <property type="entry name" value="MurD-like peptide ligases, catalytic domain"/>
    <property type="match status" value="1"/>
</dbReference>
<organism evidence="19 20">
    <name type="scientific">Petrachloros mirabilis ULC683</name>
    <dbReference type="NCBI Taxonomy" id="2781853"/>
    <lineage>
        <taxon>Bacteria</taxon>
        <taxon>Bacillati</taxon>
        <taxon>Cyanobacteriota</taxon>
        <taxon>Cyanophyceae</taxon>
        <taxon>Synechococcales</taxon>
        <taxon>Petrachlorosaceae</taxon>
        <taxon>Petrachloros</taxon>
        <taxon>Petrachloros mirabilis</taxon>
    </lineage>
</organism>
<keyword evidence="4 14" id="KW-0963">Cytoplasm</keyword>
<dbReference type="UniPathway" id="UPA00219"/>
<evidence type="ECO:0000256" key="1">
    <source>
        <dbReference type="ARBA" id="ARBA00004496"/>
    </source>
</evidence>
<keyword evidence="20" id="KW-1185">Reference proteome</keyword>
<dbReference type="GO" id="GO:0071555">
    <property type="term" value="P:cell wall organization"/>
    <property type="evidence" value="ECO:0007669"/>
    <property type="project" value="UniProtKB-KW"/>
</dbReference>
<dbReference type="HAMAP" id="MF_00046">
    <property type="entry name" value="MurC"/>
    <property type="match status" value="1"/>
</dbReference>
<dbReference type="InterPro" id="IPR004101">
    <property type="entry name" value="Mur_ligase_C"/>
</dbReference>
<dbReference type="SUPFAM" id="SSF53244">
    <property type="entry name" value="MurD-like peptide ligases, peptide-binding domain"/>
    <property type="match status" value="1"/>
</dbReference>
<keyword evidence="15" id="KW-0472">Membrane</keyword>
<dbReference type="InterPro" id="IPR050061">
    <property type="entry name" value="MurCDEF_pg_biosynth"/>
</dbReference>
<proteinExistence type="inferred from homology"/>
<dbReference type="RefSeq" id="WP_161824172.1">
    <property type="nucleotide sequence ID" value="NZ_WVIC01000005.1"/>
</dbReference>
<evidence type="ECO:0000259" key="18">
    <source>
        <dbReference type="Pfam" id="PF08245"/>
    </source>
</evidence>
<keyword evidence="15" id="KW-0812">Transmembrane</keyword>
<dbReference type="EMBL" id="WVIC01000005">
    <property type="protein sequence ID" value="NCJ05704.1"/>
    <property type="molecule type" value="Genomic_DNA"/>
</dbReference>
<dbReference type="Pfam" id="PF02875">
    <property type="entry name" value="Mur_ligase_C"/>
    <property type="match status" value="1"/>
</dbReference>
<dbReference type="Gene3D" id="3.40.1190.10">
    <property type="entry name" value="Mur-like, catalytic domain"/>
    <property type="match status" value="1"/>
</dbReference>
<dbReference type="Pfam" id="PF01225">
    <property type="entry name" value="Mur_ligase"/>
    <property type="match status" value="1"/>
</dbReference>
<evidence type="ECO:0000259" key="16">
    <source>
        <dbReference type="Pfam" id="PF01225"/>
    </source>
</evidence>
<gene>
    <name evidence="14" type="primary">murC</name>
    <name evidence="19" type="ORF">GS597_04095</name>
</gene>
<evidence type="ECO:0000256" key="15">
    <source>
        <dbReference type="SAM" id="Phobius"/>
    </source>
</evidence>
<comment type="caution">
    <text evidence="19">The sequence shown here is derived from an EMBL/GenBank/DDBJ whole genome shotgun (WGS) entry which is preliminary data.</text>
</comment>
<dbReference type="GO" id="GO:0051301">
    <property type="term" value="P:cell division"/>
    <property type="evidence" value="ECO:0007669"/>
    <property type="project" value="UniProtKB-KW"/>
</dbReference>
<feature type="domain" description="Mur ligase N-terminal catalytic" evidence="16">
    <location>
        <begin position="12"/>
        <end position="122"/>
    </location>
</feature>
<dbReference type="EC" id="6.3.2.8" evidence="3 14"/>
<name>A0A8K2AGX4_9CYAN</name>
<evidence type="ECO:0000313" key="20">
    <source>
        <dbReference type="Proteomes" id="UP000607397"/>
    </source>
</evidence>
<dbReference type="GO" id="GO:0009252">
    <property type="term" value="P:peptidoglycan biosynthetic process"/>
    <property type="evidence" value="ECO:0007669"/>
    <property type="project" value="UniProtKB-UniRule"/>
</dbReference>
<evidence type="ECO:0000256" key="6">
    <source>
        <dbReference type="ARBA" id="ARBA00022618"/>
    </source>
</evidence>
<dbReference type="Proteomes" id="UP000607397">
    <property type="component" value="Unassembled WGS sequence"/>
</dbReference>
<dbReference type="PANTHER" id="PTHR43445:SF3">
    <property type="entry name" value="UDP-N-ACETYLMURAMATE--L-ALANINE LIGASE"/>
    <property type="match status" value="1"/>
</dbReference>
<evidence type="ECO:0000256" key="10">
    <source>
        <dbReference type="ARBA" id="ARBA00022984"/>
    </source>
</evidence>
<evidence type="ECO:0000256" key="3">
    <source>
        <dbReference type="ARBA" id="ARBA00012211"/>
    </source>
</evidence>
<dbReference type="PANTHER" id="PTHR43445">
    <property type="entry name" value="UDP-N-ACETYLMURAMATE--L-ALANINE LIGASE-RELATED"/>
    <property type="match status" value="1"/>
</dbReference>
<evidence type="ECO:0000256" key="14">
    <source>
        <dbReference type="HAMAP-Rule" id="MF_00046"/>
    </source>
</evidence>
<keyword evidence="9 14" id="KW-0133">Cell shape</keyword>
<keyword evidence="8 14" id="KW-0067">ATP-binding</keyword>
<evidence type="ECO:0000256" key="8">
    <source>
        <dbReference type="ARBA" id="ARBA00022840"/>
    </source>
</evidence>
<dbReference type="GO" id="GO:0008360">
    <property type="term" value="P:regulation of cell shape"/>
    <property type="evidence" value="ECO:0007669"/>
    <property type="project" value="UniProtKB-KW"/>
</dbReference>
<dbReference type="AlphaFoldDB" id="A0A8K2AGX4"/>
<keyword evidence="6 14" id="KW-0132">Cell division</keyword>
<reference evidence="19" key="1">
    <citation type="submission" date="2019-12" db="EMBL/GenBank/DDBJ databases">
        <title>High-Quality draft genome sequences of three cyanobacteria isolated from the limestone walls of the Old Cathedral of Coimbra.</title>
        <authorList>
            <person name="Tiago I."/>
            <person name="Soares F."/>
            <person name="Portugal A."/>
        </authorList>
    </citation>
    <scope>NUCLEOTIDE SEQUENCE [LARGE SCALE GENOMIC DNA]</scope>
    <source>
        <strain evidence="19">C</strain>
    </source>
</reference>
<comment type="subcellular location">
    <subcellularLocation>
        <location evidence="1 14">Cytoplasm</location>
    </subcellularLocation>
</comment>
<comment type="function">
    <text evidence="14">Cell wall formation.</text>
</comment>
<dbReference type="InterPro" id="IPR036615">
    <property type="entry name" value="Mur_ligase_C_dom_sf"/>
</dbReference>
<evidence type="ECO:0000256" key="7">
    <source>
        <dbReference type="ARBA" id="ARBA00022741"/>
    </source>
</evidence>
<dbReference type="Gene3D" id="3.40.50.720">
    <property type="entry name" value="NAD(P)-binding Rossmann-like Domain"/>
    <property type="match status" value="1"/>
</dbReference>
<dbReference type="SUPFAM" id="SSF51984">
    <property type="entry name" value="MurCD N-terminal domain"/>
    <property type="match status" value="1"/>
</dbReference>
<dbReference type="GO" id="GO:0005524">
    <property type="term" value="F:ATP binding"/>
    <property type="evidence" value="ECO:0007669"/>
    <property type="project" value="UniProtKB-UniRule"/>
</dbReference>
<feature type="domain" description="Mur ligase C-terminal" evidence="17">
    <location>
        <begin position="332"/>
        <end position="468"/>
    </location>
</feature>
<dbReference type="Gene3D" id="3.90.190.20">
    <property type="entry name" value="Mur ligase, C-terminal domain"/>
    <property type="match status" value="1"/>
</dbReference>
<dbReference type="InterPro" id="IPR005758">
    <property type="entry name" value="UDP-N-AcMur_Ala_ligase_MurC"/>
</dbReference>
<feature type="domain" description="Mur ligase central" evidence="18">
    <location>
        <begin position="130"/>
        <end position="310"/>
    </location>
</feature>
<evidence type="ECO:0000313" key="19">
    <source>
        <dbReference type="EMBL" id="NCJ05704.1"/>
    </source>
</evidence>
<sequence>MTTAVDLSGRPFHFIGVGGIGMSALAYVLAKRQVPVSGSDIRASHLTQQLQELGTQVFLTQSAANLKGDARHLNPRSSEQFAVLPQVICSTAIQDANPEYQAAVQMGCPIYHRSDLLAALIAEAPCSIAVAGTHGKTTTSSLIGYTLLKVGLDPTIIVGGEVAAWKGNARVGNSPYLVAEADESDGSLVKFRPQIGVITNVELDHPDHYQTLDAVVDVFQTFARRCQTVVVSLDCETIRDRILSPLCPPHFITYSLDPNSGADYTVDQVCYGSEGTTAQLIERGVNLGQLQLQLLGQHNLSNALAAVAVARHLGTEFSSLVTAITSFRGAQRRFELRGEAHGIRFIDDYAHHPSEVRVTLASARLQVKPGRREYPHRVVAVFQPHRYSRIHTFLDDFSQSFGDADQVVVTDIYSAGESNHTRLNGDLVSQSIATHHPQVTYQPTLAEVSTYLEQHLQPGDLVIFLGAGSLNSIISDLVTFFEQLESMGHSLAEAVA</sequence>
<keyword evidence="12 14" id="KW-0961">Cell wall biogenesis/degradation</keyword>
<dbReference type="InterPro" id="IPR036565">
    <property type="entry name" value="Mur-like_cat_sf"/>
</dbReference>
<evidence type="ECO:0000256" key="11">
    <source>
        <dbReference type="ARBA" id="ARBA00023306"/>
    </source>
</evidence>
<evidence type="ECO:0000259" key="17">
    <source>
        <dbReference type="Pfam" id="PF02875"/>
    </source>
</evidence>
<evidence type="ECO:0000256" key="5">
    <source>
        <dbReference type="ARBA" id="ARBA00022598"/>
    </source>
</evidence>
<evidence type="ECO:0000256" key="2">
    <source>
        <dbReference type="ARBA" id="ARBA00004752"/>
    </source>
</evidence>
<comment type="similarity">
    <text evidence="14">Belongs to the MurCDEF family.</text>
</comment>
<keyword evidence="5 14" id="KW-0436">Ligase</keyword>
<comment type="pathway">
    <text evidence="2 14">Cell wall biogenesis; peptidoglycan biosynthesis.</text>
</comment>
<evidence type="ECO:0000256" key="13">
    <source>
        <dbReference type="ARBA" id="ARBA00047833"/>
    </source>
</evidence>
<keyword evidence="7 14" id="KW-0547">Nucleotide-binding</keyword>
<keyword evidence="15" id="KW-1133">Transmembrane helix</keyword>
<dbReference type="GO" id="GO:0008763">
    <property type="term" value="F:UDP-N-acetylmuramate-L-alanine ligase activity"/>
    <property type="evidence" value="ECO:0007669"/>
    <property type="project" value="UniProtKB-UniRule"/>
</dbReference>
<protein>
    <recommendedName>
        <fullName evidence="3 14">UDP-N-acetylmuramate--L-alanine ligase</fullName>
        <ecNumber evidence="3 14">6.3.2.8</ecNumber>
    </recommendedName>
    <alternativeName>
        <fullName evidence="14">UDP-N-acetylmuramoyl-L-alanine synthetase</fullName>
    </alternativeName>
</protein>
<dbReference type="NCBIfam" id="TIGR01082">
    <property type="entry name" value="murC"/>
    <property type="match status" value="1"/>
</dbReference>
<keyword evidence="10 14" id="KW-0573">Peptidoglycan synthesis</keyword>
<evidence type="ECO:0000256" key="9">
    <source>
        <dbReference type="ARBA" id="ARBA00022960"/>
    </source>
</evidence>
<feature type="binding site" evidence="14">
    <location>
        <begin position="132"/>
        <end position="138"/>
    </location>
    <ligand>
        <name>ATP</name>
        <dbReference type="ChEBI" id="CHEBI:30616"/>
    </ligand>
</feature>
<dbReference type="InterPro" id="IPR013221">
    <property type="entry name" value="Mur_ligase_cen"/>
</dbReference>
<comment type="catalytic activity">
    <reaction evidence="13 14">
        <text>UDP-N-acetyl-alpha-D-muramate + L-alanine + ATP = UDP-N-acetyl-alpha-D-muramoyl-L-alanine + ADP + phosphate + H(+)</text>
        <dbReference type="Rhea" id="RHEA:23372"/>
        <dbReference type="ChEBI" id="CHEBI:15378"/>
        <dbReference type="ChEBI" id="CHEBI:30616"/>
        <dbReference type="ChEBI" id="CHEBI:43474"/>
        <dbReference type="ChEBI" id="CHEBI:57972"/>
        <dbReference type="ChEBI" id="CHEBI:70757"/>
        <dbReference type="ChEBI" id="CHEBI:83898"/>
        <dbReference type="ChEBI" id="CHEBI:456216"/>
        <dbReference type="EC" id="6.3.2.8"/>
    </reaction>
</comment>
<dbReference type="GO" id="GO:0005737">
    <property type="term" value="C:cytoplasm"/>
    <property type="evidence" value="ECO:0007669"/>
    <property type="project" value="UniProtKB-SubCell"/>
</dbReference>
<evidence type="ECO:0000256" key="12">
    <source>
        <dbReference type="ARBA" id="ARBA00023316"/>
    </source>
</evidence>
<evidence type="ECO:0000256" key="4">
    <source>
        <dbReference type="ARBA" id="ARBA00022490"/>
    </source>
</evidence>
<keyword evidence="11 14" id="KW-0131">Cell cycle</keyword>
<dbReference type="InterPro" id="IPR000713">
    <property type="entry name" value="Mur_ligase_N"/>
</dbReference>
<accession>A0A8K2AGX4</accession>
<dbReference type="Pfam" id="PF08245">
    <property type="entry name" value="Mur_ligase_M"/>
    <property type="match status" value="1"/>
</dbReference>
<feature type="transmembrane region" description="Helical" evidence="15">
    <location>
        <begin position="12"/>
        <end position="30"/>
    </location>
</feature>